<dbReference type="EMBL" id="JAGKHQ010000017">
    <property type="protein sequence ID" value="KAG7490938.1"/>
    <property type="molecule type" value="Genomic_DNA"/>
</dbReference>
<sequence>DTAGGDFAIQFLTLVVDLGWNEPVLIDAFMHDINSRLLDRQIPLDIHDDLDSLIDLVMRLDNHLREYNDDRCAGVLAPHYHQPSDFSHRLETPQT</sequence>
<evidence type="ECO:0000313" key="2">
    <source>
        <dbReference type="Proteomes" id="UP000693946"/>
    </source>
</evidence>
<gene>
    <name evidence="1" type="ORF">JOB18_045260</name>
</gene>
<accession>A0AAV6QIE9</accession>
<name>A0AAV6QIE9_SOLSE</name>
<keyword evidence="2" id="KW-1185">Reference proteome</keyword>
<organism evidence="1 2">
    <name type="scientific">Solea senegalensis</name>
    <name type="common">Senegalese sole</name>
    <dbReference type="NCBI Taxonomy" id="28829"/>
    <lineage>
        <taxon>Eukaryota</taxon>
        <taxon>Metazoa</taxon>
        <taxon>Chordata</taxon>
        <taxon>Craniata</taxon>
        <taxon>Vertebrata</taxon>
        <taxon>Euteleostomi</taxon>
        <taxon>Actinopterygii</taxon>
        <taxon>Neopterygii</taxon>
        <taxon>Teleostei</taxon>
        <taxon>Neoteleostei</taxon>
        <taxon>Acanthomorphata</taxon>
        <taxon>Carangaria</taxon>
        <taxon>Pleuronectiformes</taxon>
        <taxon>Pleuronectoidei</taxon>
        <taxon>Soleidae</taxon>
        <taxon>Solea</taxon>
    </lineage>
</organism>
<comment type="caution">
    <text evidence="1">The sequence shown here is derived from an EMBL/GenBank/DDBJ whole genome shotgun (WGS) entry which is preliminary data.</text>
</comment>
<reference evidence="1 2" key="1">
    <citation type="journal article" date="2021" name="Sci. Rep.">
        <title>Chromosome anchoring in Senegalese sole (Solea senegalensis) reveals sex-associated markers and genome rearrangements in flatfish.</title>
        <authorList>
            <person name="Guerrero-Cozar I."/>
            <person name="Gomez-Garrido J."/>
            <person name="Berbel C."/>
            <person name="Martinez-Blanch J.F."/>
            <person name="Alioto T."/>
            <person name="Claros M.G."/>
            <person name="Gagnaire P.A."/>
            <person name="Manchado M."/>
        </authorList>
    </citation>
    <scope>NUCLEOTIDE SEQUENCE [LARGE SCALE GENOMIC DNA]</scope>
    <source>
        <strain evidence="1">Sse05_10M</strain>
    </source>
</reference>
<dbReference type="AlphaFoldDB" id="A0AAV6QIE9"/>
<evidence type="ECO:0000313" key="1">
    <source>
        <dbReference type="EMBL" id="KAG7490938.1"/>
    </source>
</evidence>
<proteinExistence type="predicted"/>
<protein>
    <submittedName>
        <fullName evidence="1">Uncharacterized protein</fullName>
    </submittedName>
</protein>
<dbReference type="Proteomes" id="UP000693946">
    <property type="component" value="Linkage Group LG5"/>
</dbReference>
<feature type="non-terminal residue" evidence="1">
    <location>
        <position position="95"/>
    </location>
</feature>
<feature type="non-terminal residue" evidence="1">
    <location>
        <position position="1"/>
    </location>
</feature>